<comment type="similarity">
    <text evidence="2 5">Belongs to the acyl-CoA dehydrogenase family.</text>
</comment>
<accession>A0A6N7RJ96</accession>
<dbReference type="Gene3D" id="2.40.110.10">
    <property type="entry name" value="Butyryl-CoA Dehydrogenase, subunit A, domain 2"/>
    <property type="match status" value="1"/>
</dbReference>
<feature type="domain" description="Acyl-CoA dehydrogenase/oxidase C-terminal" evidence="6">
    <location>
        <begin position="230"/>
        <end position="384"/>
    </location>
</feature>
<dbReference type="CDD" id="cd00567">
    <property type="entry name" value="ACAD"/>
    <property type="match status" value="1"/>
</dbReference>
<keyword evidence="3 5" id="KW-0285">Flavoprotein</keyword>
<dbReference type="InterPro" id="IPR046373">
    <property type="entry name" value="Acyl-CoA_Oxase/DH_mid-dom_sf"/>
</dbReference>
<dbReference type="SUPFAM" id="SSF47203">
    <property type="entry name" value="Acyl-CoA dehydrogenase C-terminal domain-like"/>
    <property type="match status" value="1"/>
</dbReference>
<name>A0A6N7RJ96_9ACTN</name>
<evidence type="ECO:0000313" key="10">
    <source>
        <dbReference type="EMBL" id="QOS66963.1"/>
    </source>
</evidence>
<feature type="domain" description="Acyl-CoA oxidase/dehydrogenase middle" evidence="7">
    <location>
        <begin position="123"/>
        <end position="218"/>
    </location>
</feature>
<accession>A0A6L7IS68</accession>
<dbReference type="SUPFAM" id="SSF56645">
    <property type="entry name" value="Acyl-CoA dehydrogenase NM domain-like"/>
    <property type="match status" value="1"/>
</dbReference>
<keyword evidence="4 5" id="KW-0274">FAD</keyword>
<dbReference type="InterPro" id="IPR009100">
    <property type="entry name" value="AcylCoA_DH/oxidase_NM_dom_sf"/>
</dbReference>
<dbReference type="Gene3D" id="1.10.540.10">
    <property type="entry name" value="Acyl-CoA dehydrogenase/oxidase, N-terminal domain"/>
    <property type="match status" value="1"/>
</dbReference>
<dbReference type="InterPro" id="IPR006091">
    <property type="entry name" value="Acyl-CoA_Oxase/DH_mid-dom"/>
</dbReference>
<gene>
    <name evidence="9" type="ORF">GJG86_02290</name>
    <name evidence="10" type="ORF">GS424_010420</name>
</gene>
<dbReference type="InterPro" id="IPR036250">
    <property type="entry name" value="AcylCo_DH-like_C"/>
</dbReference>
<sequence length="402" mass="45632">MSKLTPEEFREYLKTVRALAEGPFEEMQKEVEVTNKFPQEFYDLAIENNLYRYALPEEYGGWGLSEKEILQVQEEFSRGPGGMRMHLHYAADLNWRILDDYGKPELKAEFMDKFQDKTIFTNFALTEQTGGTGADLHTTALKDENGNYVLNGEKWLISHTDCSQYAYVIAVTDPDKKGDERLSAFFVPMDTPGFELVPMPHMMGCRGAGHAGFKMTNVVLDPKYLLGEEGQGMEVAMHSLAISRVHIADSNLGMSQRMLEMSIARARDRVTFGKPIIQRQAIKMKLANMATNIHALRCMIMDFADEYDVDPHNEFVDEKAAMCKLFSIDTVKMVSDEMLEIFGGDGYFEDSPYGPTERLYRDCRAMWLEEGAPTVQRITIARGVDKHDGHVEYADWIAGTAL</sequence>
<reference evidence="9" key="2">
    <citation type="submission" date="2019-08" db="EMBL/GenBank/DDBJ databases">
        <authorList>
            <person name="Ge Y."/>
        </authorList>
    </citation>
    <scope>NUCLEOTIDE SEQUENCE</scope>
    <source>
        <strain evidence="9">HF-4214</strain>
    </source>
</reference>
<evidence type="ECO:0000256" key="3">
    <source>
        <dbReference type="ARBA" id="ARBA00022630"/>
    </source>
</evidence>
<keyword evidence="5" id="KW-0560">Oxidoreductase</keyword>
<dbReference type="Proteomes" id="UP000438093">
    <property type="component" value="Unassembled WGS sequence"/>
</dbReference>
<evidence type="ECO:0000313" key="12">
    <source>
        <dbReference type="Proteomes" id="UP000478463"/>
    </source>
</evidence>
<dbReference type="InterPro" id="IPR009075">
    <property type="entry name" value="AcylCo_DH/oxidase_C"/>
</dbReference>
<organism evidence="9 11">
    <name type="scientific">Eggerthella guodeyinii</name>
    <dbReference type="NCBI Taxonomy" id="2690837"/>
    <lineage>
        <taxon>Bacteria</taxon>
        <taxon>Bacillati</taxon>
        <taxon>Actinomycetota</taxon>
        <taxon>Coriobacteriia</taxon>
        <taxon>Eggerthellales</taxon>
        <taxon>Eggerthellaceae</taxon>
        <taxon>Eggerthella</taxon>
    </lineage>
</organism>
<reference evidence="11" key="1">
    <citation type="submission" date="2019-08" db="EMBL/GenBank/DDBJ databases">
        <title>Arthrobacter sp. nov., isolated from plateau pika and Tibetan wild ass.</title>
        <authorList>
            <person name="Ge Y."/>
        </authorList>
    </citation>
    <scope>NUCLEOTIDE SEQUENCE [LARGE SCALE GENOMIC DNA]</scope>
    <source>
        <strain evidence="11">HF-4214</strain>
    </source>
</reference>
<dbReference type="EMBL" id="CP063310">
    <property type="protein sequence ID" value="QOS66963.1"/>
    <property type="molecule type" value="Genomic_DNA"/>
</dbReference>
<keyword evidence="11" id="KW-1185">Reference proteome</keyword>
<comment type="cofactor">
    <cofactor evidence="1 5">
        <name>FAD</name>
        <dbReference type="ChEBI" id="CHEBI:57692"/>
    </cofactor>
</comment>
<evidence type="ECO:0000256" key="1">
    <source>
        <dbReference type="ARBA" id="ARBA00001974"/>
    </source>
</evidence>
<dbReference type="PIRSF" id="PIRSF016578">
    <property type="entry name" value="HsaA"/>
    <property type="match status" value="1"/>
</dbReference>
<dbReference type="EMBL" id="VTFY01000001">
    <property type="protein sequence ID" value="MRX81329.1"/>
    <property type="molecule type" value="Genomic_DNA"/>
</dbReference>
<feature type="domain" description="Acyl-CoA dehydrogenase/oxidase N-terminal" evidence="8">
    <location>
        <begin position="7"/>
        <end position="114"/>
    </location>
</feature>
<evidence type="ECO:0000256" key="5">
    <source>
        <dbReference type="RuleBase" id="RU362125"/>
    </source>
</evidence>
<evidence type="ECO:0000256" key="2">
    <source>
        <dbReference type="ARBA" id="ARBA00009347"/>
    </source>
</evidence>
<protein>
    <submittedName>
        <fullName evidence="9">Acyl-CoA dehydrogenase</fullName>
    </submittedName>
    <submittedName>
        <fullName evidence="10">Acyl-CoA/acyl-ACP dehydrogenase</fullName>
    </submittedName>
</protein>
<dbReference type="Proteomes" id="UP000478463">
    <property type="component" value="Chromosome"/>
</dbReference>
<dbReference type="Pfam" id="PF02770">
    <property type="entry name" value="Acyl-CoA_dh_M"/>
    <property type="match status" value="1"/>
</dbReference>
<dbReference type="PANTHER" id="PTHR43884:SF40">
    <property type="entry name" value="ACYL-COA DEHYDROGENASE"/>
    <property type="match status" value="1"/>
</dbReference>
<dbReference type="Gene3D" id="1.20.140.10">
    <property type="entry name" value="Butyryl-CoA Dehydrogenase, subunit A, domain 3"/>
    <property type="match status" value="1"/>
</dbReference>
<dbReference type="RefSeq" id="WP_154332199.1">
    <property type="nucleotide sequence ID" value="NZ_CP063310.1"/>
</dbReference>
<evidence type="ECO:0000259" key="6">
    <source>
        <dbReference type="Pfam" id="PF00441"/>
    </source>
</evidence>
<reference evidence="10 12" key="3">
    <citation type="submission" date="2020-10" db="EMBL/GenBank/DDBJ databases">
        <title>Eggerthella sp. nov., isolated from human feces.</title>
        <authorList>
            <person name="Yajun G."/>
        </authorList>
    </citation>
    <scope>NUCLEOTIDE SEQUENCE [LARGE SCALE GENOMIC DNA]</scope>
    <source>
        <strain evidence="10 12">HF-1101</strain>
    </source>
</reference>
<evidence type="ECO:0000256" key="4">
    <source>
        <dbReference type="ARBA" id="ARBA00022827"/>
    </source>
</evidence>
<dbReference type="GO" id="GO:0003995">
    <property type="term" value="F:acyl-CoA dehydrogenase activity"/>
    <property type="evidence" value="ECO:0007669"/>
    <property type="project" value="TreeGrafter"/>
</dbReference>
<proteinExistence type="inferred from homology"/>
<dbReference type="PANTHER" id="PTHR43884">
    <property type="entry name" value="ACYL-COA DEHYDROGENASE"/>
    <property type="match status" value="1"/>
</dbReference>
<dbReference type="AlphaFoldDB" id="A0A6N7RJ96"/>
<dbReference type="InterPro" id="IPR037069">
    <property type="entry name" value="AcylCoA_DH/ox_N_sf"/>
</dbReference>
<dbReference type="InterPro" id="IPR013786">
    <property type="entry name" value="AcylCoA_DH/ox_N"/>
</dbReference>
<evidence type="ECO:0000259" key="8">
    <source>
        <dbReference type="Pfam" id="PF02771"/>
    </source>
</evidence>
<evidence type="ECO:0000313" key="9">
    <source>
        <dbReference type="EMBL" id="MRX81329.1"/>
    </source>
</evidence>
<dbReference type="Pfam" id="PF00441">
    <property type="entry name" value="Acyl-CoA_dh_1"/>
    <property type="match status" value="1"/>
</dbReference>
<evidence type="ECO:0000259" key="7">
    <source>
        <dbReference type="Pfam" id="PF02770"/>
    </source>
</evidence>
<dbReference type="Pfam" id="PF02771">
    <property type="entry name" value="Acyl-CoA_dh_N"/>
    <property type="match status" value="1"/>
</dbReference>
<dbReference type="KEGG" id="egd:GS424_010420"/>
<dbReference type="GO" id="GO:0050660">
    <property type="term" value="F:flavin adenine dinucleotide binding"/>
    <property type="evidence" value="ECO:0007669"/>
    <property type="project" value="InterPro"/>
</dbReference>
<evidence type="ECO:0000313" key="11">
    <source>
        <dbReference type="Proteomes" id="UP000438093"/>
    </source>
</evidence>